<gene>
    <name evidence="2" type="ORF">PMAYCL1PPCAC_13504</name>
</gene>
<keyword evidence="1" id="KW-0812">Transmembrane</keyword>
<sequence>QIFIRPLIALFCCIYCFIWFDVGFDDLTRKFNAEEESTRNQMGPQGLTDDIFDRCKLISSPLWTDSLKKRLNPFHDPMKSCNRLMEQCS</sequence>
<dbReference type="EMBL" id="BTRK01000003">
    <property type="protein sequence ID" value="GMR43309.1"/>
    <property type="molecule type" value="Genomic_DNA"/>
</dbReference>
<keyword evidence="1" id="KW-0472">Membrane</keyword>
<dbReference type="Proteomes" id="UP001328107">
    <property type="component" value="Unassembled WGS sequence"/>
</dbReference>
<organism evidence="2 3">
    <name type="scientific">Pristionchus mayeri</name>
    <dbReference type="NCBI Taxonomy" id="1317129"/>
    <lineage>
        <taxon>Eukaryota</taxon>
        <taxon>Metazoa</taxon>
        <taxon>Ecdysozoa</taxon>
        <taxon>Nematoda</taxon>
        <taxon>Chromadorea</taxon>
        <taxon>Rhabditida</taxon>
        <taxon>Rhabditina</taxon>
        <taxon>Diplogasteromorpha</taxon>
        <taxon>Diplogasteroidea</taxon>
        <taxon>Neodiplogasteridae</taxon>
        <taxon>Pristionchus</taxon>
    </lineage>
</organism>
<evidence type="ECO:0000313" key="3">
    <source>
        <dbReference type="Proteomes" id="UP001328107"/>
    </source>
</evidence>
<reference evidence="3" key="1">
    <citation type="submission" date="2022-10" db="EMBL/GenBank/DDBJ databases">
        <title>Genome assembly of Pristionchus species.</title>
        <authorList>
            <person name="Yoshida K."/>
            <person name="Sommer R.J."/>
        </authorList>
    </citation>
    <scope>NUCLEOTIDE SEQUENCE [LARGE SCALE GENOMIC DNA]</scope>
    <source>
        <strain evidence="3">RS5460</strain>
    </source>
</reference>
<proteinExistence type="predicted"/>
<accession>A0AAN5CGL7</accession>
<comment type="caution">
    <text evidence="2">The sequence shown here is derived from an EMBL/GenBank/DDBJ whole genome shotgun (WGS) entry which is preliminary data.</text>
</comment>
<dbReference type="AlphaFoldDB" id="A0AAN5CGL7"/>
<protein>
    <submittedName>
        <fullName evidence="2">Uncharacterized protein</fullName>
    </submittedName>
</protein>
<keyword evidence="1" id="KW-1133">Transmembrane helix</keyword>
<name>A0AAN5CGL7_9BILA</name>
<evidence type="ECO:0000256" key="1">
    <source>
        <dbReference type="SAM" id="Phobius"/>
    </source>
</evidence>
<evidence type="ECO:0000313" key="2">
    <source>
        <dbReference type="EMBL" id="GMR43309.1"/>
    </source>
</evidence>
<feature type="non-terminal residue" evidence="2">
    <location>
        <position position="1"/>
    </location>
</feature>
<feature type="transmembrane region" description="Helical" evidence="1">
    <location>
        <begin position="6"/>
        <end position="24"/>
    </location>
</feature>
<keyword evidence="3" id="KW-1185">Reference proteome</keyword>